<name>A0ACC2DQ37_DIPCM</name>
<gene>
    <name evidence="1" type="ORF">O6H91_05G081700</name>
</gene>
<evidence type="ECO:0000313" key="2">
    <source>
        <dbReference type="Proteomes" id="UP001162992"/>
    </source>
</evidence>
<dbReference type="EMBL" id="CM055096">
    <property type="protein sequence ID" value="KAJ7556409.1"/>
    <property type="molecule type" value="Genomic_DNA"/>
</dbReference>
<organism evidence="1 2">
    <name type="scientific">Diphasiastrum complanatum</name>
    <name type="common">Issler's clubmoss</name>
    <name type="synonym">Lycopodium complanatum</name>
    <dbReference type="NCBI Taxonomy" id="34168"/>
    <lineage>
        <taxon>Eukaryota</taxon>
        <taxon>Viridiplantae</taxon>
        <taxon>Streptophyta</taxon>
        <taxon>Embryophyta</taxon>
        <taxon>Tracheophyta</taxon>
        <taxon>Lycopodiopsida</taxon>
        <taxon>Lycopodiales</taxon>
        <taxon>Lycopodiaceae</taxon>
        <taxon>Lycopodioideae</taxon>
        <taxon>Diphasiastrum</taxon>
    </lineage>
</organism>
<sequence>MGFDRNRSIKVAGGVPREDGRSLQYMEFWKKYMWSNKPVVLTGLMDDWRACKEWVTEAGTPDLSFLSQNFGSSIVQVADCGERDATDQKRQEMTVLQYLQYWESRIESESLVAKTTAEHPLLYLKDWHFVEEYPKYGAYTTPSFFSDDCLNEYLDYNPLHIDYEAKPGKECSDYRFVYMGPKGRASRETNWKLFWSYTDMFPRIHSVRGTWTPLHADVLRSYSWSANVCGRKCWHLLPPEQTQFLYDRFNRSTVYDIYADVSQKQFPRFAQTSWIECIQEKGEILFVPSGWYHQVTNTVDTLSINHNWLNACNLHWTWRLLTDDYKETVASIEDIREISDNFEYLCQRNLAANSAVLSQRMKICYLMLGDPVNEPTCKGMNFGDFCEFIAHMTRTSIDVLVAARAEASHGQSLCPVRDNQHLFNLLSIQRVARDMSSREFFLMDRQVITCFCLNELYYNIMGVHNITFRQFRGINSSSNSAEAMGSKIEENKGQSIAQGAIITWSQSALSQVQKSASTTGRDELESKHDFNCLQTYYSSPSQIDENRTCSSNMLSMNTKHKALTTGVFLKGREFFVCLSSPYCILVAIQFILDLWEYIPADSVLPEDVQIDANYHI</sequence>
<evidence type="ECO:0000313" key="1">
    <source>
        <dbReference type="EMBL" id="KAJ7556409.1"/>
    </source>
</evidence>
<dbReference type="Proteomes" id="UP001162992">
    <property type="component" value="Chromosome 5"/>
</dbReference>
<reference evidence="2" key="1">
    <citation type="journal article" date="2024" name="Proc. Natl. Acad. Sci. U.S.A.">
        <title>Extraordinary preservation of gene collinearity over three hundred million years revealed in homosporous lycophytes.</title>
        <authorList>
            <person name="Li C."/>
            <person name="Wickell D."/>
            <person name="Kuo L.Y."/>
            <person name="Chen X."/>
            <person name="Nie B."/>
            <person name="Liao X."/>
            <person name="Peng D."/>
            <person name="Ji J."/>
            <person name="Jenkins J."/>
            <person name="Williams M."/>
            <person name="Shu S."/>
            <person name="Plott C."/>
            <person name="Barry K."/>
            <person name="Rajasekar S."/>
            <person name="Grimwood J."/>
            <person name="Han X."/>
            <person name="Sun S."/>
            <person name="Hou Z."/>
            <person name="He W."/>
            <person name="Dai G."/>
            <person name="Sun C."/>
            <person name="Schmutz J."/>
            <person name="Leebens-Mack J.H."/>
            <person name="Li F.W."/>
            <person name="Wang L."/>
        </authorList>
    </citation>
    <scope>NUCLEOTIDE SEQUENCE [LARGE SCALE GENOMIC DNA]</scope>
    <source>
        <strain evidence="2">cv. PW_Plant_1</strain>
    </source>
</reference>
<comment type="caution">
    <text evidence="1">The sequence shown here is derived from an EMBL/GenBank/DDBJ whole genome shotgun (WGS) entry which is preliminary data.</text>
</comment>
<proteinExistence type="predicted"/>
<accession>A0ACC2DQ37</accession>
<protein>
    <submittedName>
        <fullName evidence="1">Uncharacterized protein</fullName>
    </submittedName>
</protein>
<keyword evidence="2" id="KW-1185">Reference proteome</keyword>